<keyword evidence="5" id="KW-1185">Reference proteome</keyword>
<evidence type="ECO:0000313" key="4">
    <source>
        <dbReference type="EMBL" id="RKN47307.1"/>
    </source>
</evidence>
<dbReference type="PANTHER" id="PTHR43046">
    <property type="entry name" value="GDP-MANNOSE MANNOSYL HYDROLASE"/>
    <property type="match status" value="1"/>
</dbReference>
<proteinExistence type="predicted"/>
<dbReference type="Pfam" id="PF00293">
    <property type="entry name" value="NUDIX"/>
    <property type="match status" value="1"/>
</dbReference>
<keyword evidence="2" id="KW-0378">Hydrolase</keyword>
<feature type="domain" description="Nudix hydrolase" evidence="3">
    <location>
        <begin position="19"/>
        <end position="146"/>
    </location>
</feature>
<dbReference type="GO" id="GO:0016787">
    <property type="term" value="F:hydrolase activity"/>
    <property type="evidence" value="ECO:0007669"/>
    <property type="project" value="UniProtKB-KW"/>
</dbReference>
<dbReference type="AlphaFoldDB" id="A0A3A9ZJ15"/>
<dbReference type="PRINTS" id="PR00502">
    <property type="entry name" value="NUDIXFAMILY"/>
</dbReference>
<dbReference type="PANTHER" id="PTHR43046:SF14">
    <property type="entry name" value="MUTT_NUDIX FAMILY PROTEIN"/>
    <property type="match status" value="1"/>
</dbReference>
<comment type="caution">
    <text evidence="4">The sequence shown here is derived from an EMBL/GenBank/DDBJ whole genome shotgun (WGS) entry which is preliminary data.</text>
</comment>
<dbReference type="InterPro" id="IPR020476">
    <property type="entry name" value="Nudix_hydrolase"/>
</dbReference>
<evidence type="ECO:0000313" key="5">
    <source>
        <dbReference type="Proteomes" id="UP000272474"/>
    </source>
</evidence>
<dbReference type="OrthoDB" id="9804442at2"/>
<dbReference type="Proteomes" id="UP000272474">
    <property type="component" value="Unassembled WGS sequence"/>
</dbReference>
<evidence type="ECO:0000259" key="3">
    <source>
        <dbReference type="PROSITE" id="PS51462"/>
    </source>
</evidence>
<gene>
    <name evidence="4" type="ORF">D7294_03070</name>
</gene>
<comment type="cofactor">
    <cofactor evidence="1">
        <name>Mg(2+)</name>
        <dbReference type="ChEBI" id="CHEBI:18420"/>
    </cofactor>
</comment>
<dbReference type="EMBL" id="RBAL01000001">
    <property type="protein sequence ID" value="RKN47307.1"/>
    <property type="molecule type" value="Genomic_DNA"/>
</dbReference>
<dbReference type="Gene3D" id="3.90.79.10">
    <property type="entry name" value="Nucleoside Triphosphate Pyrophosphohydrolase"/>
    <property type="match status" value="1"/>
</dbReference>
<reference evidence="4 5" key="1">
    <citation type="journal article" date="2014" name="Int. J. Syst. Evol. Microbiol.">
        <title>Streptomyces hoynatensis sp. nov., isolated from deep marine sediment.</title>
        <authorList>
            <person name="Veyisoglu A."/>
            <person name="Sahin N."/>
        </authorList>
    </citation>
    <scope>NUCLEOTIDE SEQUENCE [LARGE SCALE GENOMIC DNA]</scope>
    <source>
        <strain evidence="4 5">KCTC 29097</strain>
    </source>
</reference>
<dbReference type="PROSITE" id="PS51462">
    <property type="entry name" value="NUDIX"/>
    <property type="match status" value="1"/>
</dbReference>
<evidence type="ECO:0000256" key="2">
    <source>
        <dbReference type="ARBA" id="ARBA00022801"/>
    </source>
</evidence>
<accession>A0A3A9ZJ15</accession>
<organism evidence="4 5">
    <name type="scientific">Streptomyces hoynatensis</name>
    <dbReference type="NCBI Taxonomy" id="1141874"/>
    <lineage>
        <taxon>Bacteria</taxon>
        <taxon>Bacillati</taxon>
        <taxon>Actinomycetota</taxon>
        <taxon>Actinomycetes</taxon>
        <taxon>Kitasatosporales</taxon>
        <taxon>Streptomycetaceae</taxon>
        <taxon>Streptomyces</taxon>
    </lineage>
</organism>
<protein>
    <submittedName>
        <fullName evidence="4">NUDIX domain-containing protein</fullName>
    </submittedName>
</protein>
<name>A0A3A9ZJ15_9ACTN</name>
<sequence length="146" mass="16129">MELLSFSPGLPEDSPRPGAPVRYVLVALWHGDHLLMVRERERDCWELPGGGVEPGETPREAAVRELREESAQRLEPGALRFAGFTATALPGRPTLHGALYEAEAGHRLPFRPTPEIAAIHWWDRVAPLPGGRLQTVDAYLAARLRG</sequence>
<evidence type="ECO:0000256" key="1">
    <source>
        <dbReference type="ARBA" id="ARBA00001946"/>
    </source>
</evidence>
<dbReference type="InterPro" id="IPR015797">
    <property type="entry name" value="NUDIX_hydrolase-like_dom_sf"/>
</dbReference>
<dbReference type="InterPro" id="IPR000086">
    <property type="entry name" value="NUDIX_hydrolase_dom"/>
</dbReference>
<dbReference type="SUPFAM" id="SSF55811">
    <property type="entry name" value="Nudix"/>
    <property type="match status" value="1"/>
</dbReference>